<name>A0AAW2RG95_SESRA</name>
<dbReference type="EMBL" id="JACGWJ010000013">
    <property type="protein sequence ID" value="KAL0379044.1"/>
    <property type="molecule type" value="Genomic_DNA"/>
</dbReference>
<comment type="caution">
    <text evidence="1">The sequence shown here is derived from an EMBL/GenBank/DDBJ whole genome shotgun (WGS) entry which is preliminary data.</text>
</comment>
<dbReference type="AlphaFoldDB" id="A0AAW2RG95"/>
<evidence type="ECO:0000313" key="1">
    <source>
        <dbReference type="EMBL" id="KAL0379044.1"/>
    </source>
</evidence>
<reference evidence="1" key="1">
    <citation type="submission" date="2020-06" db="EMBL/GenBank/DDBJ databases">
        <authorList>
            <person name="Li T."/>
            <person name="Hu X."/>
            <person name="Zhang T."/>
            <person name="Song X."/>
            <person name="Zhang H."/>
            <person name="Dai N."/>
            <person name="Sheng W."/>
            <person name="Hou X."/>
            <person name="Wei L."/>
        </authorList>
    </citation>
    <scope>NUCLEOTIDE SEQUENCE</scope>
    <source>
        <strain evidence="1">G02</strain>
        <tissue evidence="1">Leaf</tissue>
    </source>
</reference>
<proteinExistence type="predicted"/>
<sequence>MAEYSNWTSYGEKMVQEYFEAFTALPLQEEQTPVAHEEEGTSTHWGDATQRMVFDVVGPAF</sequence>
<organism evidence="1">
    <name type="scientific">Sesamum radiatum</name>
    <name type="common">Black benniseed</name>
    <dbReference type="NCBI Taxonomy" id="300843"/>
    <lineage>
        <taxon>Eukaryota</taxon>
        <taxon>Viridiplantae</taxon>
        <taxon>Streptophyta</taxon>
        <taxon>Embryophyta</taxon>
        <taxon>Tracheophyta</taxon>
        <taxon>Spermatophyta</taxon>
        <taxon>Magnoliopsida</taxon>
        <taxon>eudicotyledons</taxon>
        <taxon>Gunneridae</taxon>
        <taxon>Pentapetalae</taxon>
        <taxon>asterids</taxon>
        <taxon>lamiids</taxon>
        <taxon>Lamiales</taxon>
        <taxon>Pedaliaceae</taxon>
        <taxon>Sesamum</taxon>
    </lineage>
</organism>
<protein>
    <submittedName>
        <fullName evidence="1">Uncharacterized protein</fullName>
    </submittedName>
</protein>
<gene>
    <name evidence="1" type="ORF">Sradi_3209900</name>
</gene>
<accession>A0AAW2RG95</accession>
<reference evidence="1" key="2">
    <citation type="journal article" date="2024" name="Plant">
        <title>Genomic evolution and insights into agronomic trait innovations of Sesamum species.</title>
        <authorList>
            <person name="Miao H."/>
            <person name="Wang L."/>
            <person name="Qu L."/>
            <person name="Liu H."/>
            <person name="Sun Y."/>
            <person name="Le M."/>
            <person name="Wang Q."/>
            <person name="Wei S."/>
            <person name="Zheng Y."/>
            <person name="Lin W."/>
            <person name="Duan Y."/>
            <person name="Cao H."/>
            <person name="Xiong S."/>
            <person name="Wang X."/>
            <person name="Wei L."/>
            <person name="Li C."/>
            <person name="Ma Q."/>
            <person name="Ju M."/>
            <person name="Zhao R."/>
            <person name="Li G."/>
            <person name="Mu C."/>
            <person name="Tian Q."/>
            <person name="Mei H."/>
            <person name="Zhang T."/>
            <person name="Gao T."/>
            <person name="Zhang H."/>
        </authorList>
    </citation>
    <scope>NUCLEOTIDE SEQUENCE</scope>
    <source>
        <strain evidence="1">G02</strain>
    </source>
</reference>